<evidence type="ECO:0000256" key="7">
    <source>
        <dbReference type="ARBA" id="ARBA00023053"/>
    </source>
</evidence>
<accession>A0A0D6M9Q4</accession>
<dbReference type="GO" id="GO:0005886">
    <property type="term" value="C:plasma membrane"/>
    <property type="evidence" value="ECO:0007669"/>
    <property type="project" value="UniProtKB-SubCell"/>
</dbReference>
<keyword evidence="3" id="KW-0813">Transport</keyword>
<keyword evidence="8" id="KW-0406">Ion transport</keyword>
<dbReference type="PANTHER" id="PTHR42985:SF40">
    <property type="entry name" value="LD47995P-RELATED"/>
    <property type="match status" value="1"/>
</dbReference>
<keyword evidence="7" id="KW-0915">Sodium</keyword>
<dbReference type="InterPro" id="IPR051163">
    <property type="entry name" value="Sodium:Solute_Symporter_SSF"/>
</dbReference>
<evidence type="ECO:0000256" key="3">
    <source>
        <dbReference type="ARBA" id="ARBA00022448"/>
    </source>
</evidence>
<dbReference type="PANTHER" id="PTHR42985">
    <property type="entry name" value="SODIUM-COUPLED MONOCARBOXYLATE TRANSPORTER"/>
    <property type="match status" value="1"/>
</dbReference>
<gene>
    <name evidence="12" type="ORF">ANCCEY_04296</name>
</gene>
<dbReference type="PROSITE" id="PS50283">
    <property type="entry name" value="NA_SOLUT_SYMP_3"/>
    <property type="match status" value="1"/>
</dbReference>
<proteinExistence type="inferred from homology"/>
<evidence type="ECO:0000256" key="6">
    <source>
        <dbReference type="ARBA" id="ARBA00022989"/>
    </source>
</evidence>
<name>A0A0D6M9Q4_9BILA</name>
<protein>
    <submittedName>
        <fullName evidence="12">Uncharacterized protein</fullName>
    </submittedName>
</protein>
<keyword evidence="13" id="KW-1185">Reference proteome</keyword>
<dbReference type="Gene3D" id="1.20.1730.10">
    <property type="entry name" value="Sodium/glucose cotransporter"/>
    <property type="match status" value="1"/>
</dbReference>
<organism evidence="12 13">
    <name type="scientific">Ancylostoma ceylanicum</name>
    <dbReference type="NCBI Taxonomy" id="53326"/>
    <lineage>
        <taxon>Eukaryota</taxon>
        <taxon>Metazoa</taxon>
        <taxon>Ecdysozoa</taxon>
        <taxon>Nematoda</taxon>
        <taxon>Chromadorea</taxon>
        <taxon>Rhabditida</taxon>
        <taxon>Rhabditina</taxon>
        <taxon>Rhabditomorpha</taxon>
        <taxon>Strongyloidea</taxon>
        <taxon>Ancylostomatidae</taxon>
        <taxon>Ancylostomatinae</taxon>
        <taxon>Ancylostoma</taxon>
    </lineage>
</organism>
<comment type="subcellular location">
    <subcellularLocation>
        <location evidence="1">Cell membrane</location>
        <topology evidence="1">Multi-pass membrane protein</topology>
    </subcellularLocation>
</comment>
<dbReference type="AlphaFoldDB" id="A0A0D6M9Q4"/>
<comment type="similarity">
    <text evidence="2">Belongs to the sodium:solute symporter (SSF) (TC 2.A.21) family.</text>
</comment>
<keyword evidence="4" id="KW-1003">Cell membrane</keyword>
<dbReference type="Proteomes" id="UP000054495">
    <property type="component" value="Unassembled WGS sequence"/>
</dbReference>
<dbReference type="InterPro" id="IPR038377">
    <property type="entry name" value="Na/Glc_symporter_sf"/>
</dbReference>
<keyword evidence="5 11" id="KW-0812">Transmembrane</keyword>
<keyword evidence="9 11" id="KW-0472">Membrane</keyword>
<feature type="transmembrane region" description="Helical" evidence="11">
    <location>
        <begin position="42"/>
        <end position="66"/>
    </location>
</feature>
<evidence type="ECO:0000256" key="4">
    <source>
        <dbReference type="ARBA" id="ARBA00022475"/>
    </source>
</evidence>
<reference evidence="12 13" key="1">
    <citation type="submission" date="2013-05" db="EMBL/GenBank/DDBJ databases">
        <title>Draft genome of the parasitic nematode Anyclostoma ceylanicum.</title>
        <authorList>
            <person name="Mitreva M."/>
        </authorList>
    </citation>
    <scope>NUCLEOTIDE SEQUENCE [LARGE SCALE GENOMIC DNA]</scope>
</reference>
<evidence type="ECO:0000256" key="8">
    <source>
        <dbReference type="ARBA" id="ARBA00023065"/>
    </source>
</evidence>
<sequence>MSATLSTLSSGMNSMAAAIYEDFLKLPLDGRITDHQATLLNKAIVVTGGILATALAFSAEALGGILRMDRGFVESRKATTSFSKTIT</sequence>
<dbReference type="GO" id="GO:0006814">
    <property type="term" value="P:sodium ion transport"/>
    <property type="evidence" value="ECO:0007669"/>
    <property type="project" value="UniProtKB-KW"/>
</dbReference>
<evidence type="ECO:0000256" key="2">
    <source>
        <dbReference type="ARBA" id="ARBA00006434"/>
    </source>
</evidence>
<evidence type="ECO:0000256" key="9">
    <source>
        <dbReference type="ARBA" id="ARBA00023136"/>
    </source>
</evidence>
<keyword evidence="6 11" id="KW-1133">Transmembrane helix</keyword>
<evidence type="ECO:0000313" key="12">
    <source>
        <dbReference type="EMBL" id="EPB76587.1"/>
    </source>
</evidence>
<keyword evidence="10" id="KW-0739">Sodium transport</keyword>
<evidence type="ECO:0000256" key="5">
    <source>
        <dbReference type="ARBA" id="ARBA00022692"/>
    </source>
</evidence>
<dbReference type="GO" id="GO:0015293">
    <property type="term" value="F:symporter activity"/>
    <property type="evidence" value="ECO:0007669"/>
    <property type="project" value="TreeGrafter"/>
</dbReference>
<evidence type="ECO:0000313" key="13">
    <source>
        <dbReference type="Proteomes" id="UP000054495"/>
    </source>
</evidence>
<evidence type="ECO:0000256" key="10">
    <source>
        <dbReference type="ARBA" id="ARBA00023201"/>
    </source>
</evidence>
<evidence type="ECO:0000256" key="11">
    <source>
        <dbReference type="SAM" id="Phobius"/>
    </source>
</evidence>
<evidence type="ECO:0000256" key="1">
    <source>
        <dbReference type="ARBA" id="ARBA00004651"/>
    </source>
</evidence>
<dbReference type="EMBL" id="KE124859">
    <property type="protein sequence ID" value="EPB76587.1"/>
    <property type="molecule type" value="Genomic_DNA"/>
</dbReference>
<dbReference type="InterPro" id="IPR001734">
    <property type="entry name" value="Na/solute_symporter"/>
</dbReference>